<dbReference type="InterPro" id="IPR015870">
    <property type="entry name" value="UDP-acyl_N-AcGlcN_deAcase_N"/>
</dbReference>
<dbReference type="PANTHER" id="PTHR33694:SF1">
    <property type="entry name" value="UDP-3-O-ACYL-N-ACETYLGLUCOSAMINE DEACETYLASE 1, MITOCHONDRIAL-RELATED"/>
    <property type="match status" value="1"/>
</dbReference>
<comment type="caution">
    <text evidence="13">The sequence shown here is derived from an EMBL/GenBank/DDBJ whole genome shotgun (WGS) entry which is preliminary data.</text>
</comment>
<dbReference type="InterPro" id="IPR011334">
    <property type="entry name" value="UDP-acyl_GlcNac_deAcase_C"/>
</dbReference>
<evidence type="ECO:0000256" key="11">
    <source>
        <dbReference type="ARBA" id="ARBA00024535"/>
    </source>
</evidence>
<dbReference type="NCBIfam" id="TIGR00325">
    <property type="entry name" value="lpxC"/>
    <property type="match status" value="1"/>
</dbReference>
<evidence type="ECO:0000256" key="3">
    <source>
        <dbReference type="ARBA" id="ARBA00005002"/>
    </source>
</evidence>
<reference evidence="13" key="2">
    <citation type="journal article" date="2021" name="PeerJ">
        <title>Extensive microbial diversity within the chicken gut microbiome revealed by metagenomics and culture.</title>
        <authorList>
            <person name="Gilroy R."/>
            <person name="Ravi A."/>
            <person name="Getino M."/>
            <person name="Pursley I."/>
            <person name="Horton D.L."/>
            <person name="Alikhan N.F."/>
            <person name="Baker D."/>
            <person name="Gharbi K."/>
            <person name="Hall N."/>
            <person name="Watson M."/>
            <person name="Adriaenssens E.M."/>
            <person name="Foster-Nyarko E."/>
            <person name="Jarju S."/>
            <person name="Secka A."/>
            <person name="Antonio M."/>
            <person name="Oren A."/>
            <person name="Chaudhuri R.R."/>
            <person name="La Ragione R."/>
            <person name="Hildebrand F."/>
            <person name="Pallen M.J."/>
        </authorList>
    </citation>
    <scope>NUCLEOTIDE SEQUENCE</scope>
    <source>
        <strain evidence="13">B3-1481</strain>
    </source>
</reference>
<dbReference type="InterPro" id="IPR020568">
    <property type="entry name" value="Ribosomal_Su5_D2-typ_SF"/>
</dbReference>
<protein>
    <recommendedName>
        <fullName evidence="4 12">UDP-3-O-acyl-N-acetylglucosamine deacetylase</fullName>
        <shortName evidence="12">UDP-3-O-acyl-GlcNAc deacetylase</shortName>
        <ecNumber evidence="4 12">3.5.1.108</ecNumber>
    </recommendedName>
    <alternativeName>
        <fullName evidence="12">UDP-3-O-[R-3-hydroxymyristoyl]-N-acetylglucosamine deacetylase</fullName>
    </alternativeName>
</protein>
<evidence type="ECO:0000256" key="12">
    <source>
        <dbReference type="HAMAP-Rule" id="MF_00388"/>
    </source>
</evidence>
<evidence type="ECO:0000256" key="1">
    <source>
        <dbReference type="ARBA" id="ARBA00001947"/>
    </source>
</evidence>
<evidence type="ECO:0000313" key="13">
    <source>
        <dbReference type="EMBL" id="MBO8480427.1"/>
    </source>
</evidence>
<dbReference type="Gene3D" id="3.30.1700.10">
    <property type="entry name" value="lpxc deacetylase, domain 2"/>
    <property type="match status" value="1"/>
</dbReference>
<keyword evidence="7 12" id="KW-0479">Metal-binding</keyword>
<feature type="binding site" evidence="12">
    <location>
        <position position="257"/>
    </location>
    <ligand>
        <name>Zn(2+)</name>
        <dbReference type="ChEBI" id="CHEBI:29105"/>
    </ligand>
</feature>
<comment type="cofactor">
    <cofactor evidence="1 12">
        <name>Zn(2+)</name>
        <dbReference type="ChEBI" id="CHEBI:29105"/>
    </cofactor>
</comment>
<dbReference type="EMBL" id="JADILW010000069">
    <property type="protein sequence ID" value="MBO8480427.1"/>
    <property type="molecule type" value="Genomic_DNA"/>
</dbReference>
<sequence length="298" mass="33003">MDQQTLKREYRFEGRGLHTGKYAHLELCPAPENHGIRFYRRDVGQEIPALATKVSRTDRSTTITENGVSVVTIEHLLSALTGLGVDNARIILDNEEVPILDGSAETYVRAIAPDGLQVQNAGRKYIEIKETVEVRDDQTGSWVRIEPADSMSFDVTVDFNSKVLGVQTAHWSENSDYVGQVAPCRTFCFFHELEALAAHGLIRGGDVDNAIVVVEHPVTSDQLDNMSRLFGQPRLSVKEDGYLSNLTLHFPNECGRHKLLDLIGDMRLLGGFPRAHVSAYKPGHKINSIAAKTALSKL</sequence>
<evidence type="ECO:0000256" key="7">
    <source>
        <dbReference type="ARBA" id="ARBA00022723"/>
    </source>
</evidence>
<dbReference type="SUPFAM" id="SSF54211">
    <property type="entry name" value="Ribosomal protein S5 domain 2-like"/>
    <property type="match status" value="2"/>
</dbReference>
<feature type="active site" description="Proton donor" evidence="12">
    <location>
        <position position="284"/>
    </location>
</feature>
<evidence type="ECO:0000256" key="8">
    <source>
        <dbReference type="ARBA" id="ARBA00022801"/>
    </source>
</evidence>
<comment type="catalytic activity">
    <reaction evidence="11 12">
        <text>a UDP-3-O-[(3R)-3-hydroxyacyl]-N-acetyl-alpha-D-glucosamine + H2O = a UDP-3-O-[(3R)-3-hydroxyacyl]-alpha-D-glucosamine + acetate</text>
        <dbReference type="Rhea" id="RHEA:67816"/>
        <dbReference type="ChEBI" id="CHEBI:15377"/>
        <dbReference type="ChEBI" id="CHEBI:30089"/>
        <dbReference type="ChEBI" id="CHEBI:137740"/>
        <dbReference type="ChEBI" id="CHEBI:173225"/>
        <dbReference type="EC" id="3.5.1.108"/>
    </reaction>
</comment>
<evidence type="ECO:0000256" key="2">
    <source>
        <dbReference type="ARBA" id="ARBA00002923"/>
    </source>
</evidence>
<evidence type="ECO:0000256" key="9">
    <source>
        <dbReference type="ARBA" id="ARBA00022833"/>
    </source>
</evidence>
<accession>A0A9D9IWL1</accession>
<dbReference type="Proteomes" id="UP000823769">
    <property type="component" value="Unassembled WGS sequence"/>
</dbReference>
<dbReference type="AlphaFoldDB" id="A0A9D9IWL1"/>
<name>A0A9D9IWL1_9BACT</name>
<evidence type="ECO:0000256" key="4">
    <source>
        <dbReference type="ARBA" id="ARBA00012745"/>
    </source>
</evidence>
<organism evidence="13 14">
    <name type="scientific">Candidatus Cryptobacteroides avistercoris</name>
    <dbReference type="NCBI Taxonomy" id="2840758"/>
    <lineage>
        <taxon>Bacteria</taxon>
        <taxon>Pseudomonadati</taxon>
        <taxon>Bacteroidota</taxon>
        <taxon>Bacteroidia</taxon>
        <taxon>Bacteroidales</taxon>
        <taxon>Candidatus Cryptobacteroides</taxon>
    </lineage>
</organism>
<dbReference type="GO" id="GO:0009245">
    <property type="term" value="P:lipid A biosynthetic process"/>
    <property type="evidence" value="ECO:0007669"/>
    <property type="project" value="UniProtKB-UniRule"/>
</dbReference>
<feature type="binding site" evidence="12">
    <location>
        <position position="75"/>
    </location>
    <ligand>
        <name>Zn(2+)</name>
        <dbReference type="ChEBI" id="CHEBI:29105"/>
    </ligand>
</feature>
<dbReference type="GO" id="GO:0046872">
    <property type="term" value="F:metal ion binding"/>
    <property type="evidence" value="ECO:0007669"/>
    <property type="project" value="UniProtKB-KW"/>
</dbReference>
<dbReference type="InterPro" id="IPR004463">
    <property type="entry name" value="UDP-acyl_GlcNac_deAcase"/>
</dbReference>
<dbReference type="Pfam" id="PF03331">
    <property type="entry name" value="LpxC"/>
    <property type="match status" value="2"/>
</dbReference>
<reference evidence="13" key="1">
    <citation type="submission" date="2020-10" db="EMBL/GenBank/DDBJ databases">
        <authorList>
            <person name="Gilroy R."/>
        </authorList>
    </citation>
    <scope>NUCLEOTIDE SEQUENCE</scope>
    <source>
        <strain evidence="13">B3-1481</strain>
    </source>
</reference>
<dbReference type="HAMAP" id="MF_00388">
    <property type="entry name" value="LpxC"/>
    <property type="match status" value="1"/>
</dbReference>
<proteinExistence type="inferred from homology"/>
<keyword evidence="5 12" id="KW-0444">Lipid biosynthesis</keyword>
<keyword evidence="6 12" id="KW-0441">Lipid A biosynthesis</keyword>
<dbReference type="EC" id="3.5.1.108" evidence="4 12"/>
<evidence type="ECO:0000313" key="14">
    <source>
        <dbReference type="Proteomes" id="UP000823769"/>
    </source>
</evidence>
<comment type="pathway">
    <text evidence="3 12">Glycolipid biosynthesis; lipid IV(A) biosynthesis; lipid IV(A) from (3R)-3-hydroxytetradecanoyl-[acyl-carrier-protein] and UDP-N-acetyl-alpha-D-glucosamine: step 2/6.</text>
</comment>
<dbReference type="PANTHER" id="PTHR33694">
    <property type="entry name" value="UDP-3-O-ACYL-N-ACETYLGLUCOSAMINE DEACETYLASE 1, MITOCHONDRIAL-RELATED"/>
    <property type="match status" value="1"/>
</dbReference>
<evidence type="ECO:0000256" key="5">
    <source>
        <dbReference type="ARBA" id="ARBA00022516"/>
    </source>
</evidence>
<evidence type="ECO:0000256" key="6">
    <source>
        <dbReference type="ARBA" id="ARBA00022556"/>
    </source>
</evidence>
<gene>
    <name evidence="12 13" type="primary">lpxC</name>
    <name evidence="13" type="ORF">IAB76_04885</name>
</gene>
<keyword evidence="10 12" id="KW-0443">Lipid metabolism</keyword>
<keyword evidence="9 12" id="KW-0862">Zinc</keyword>
<feature type="binding site" evidence="12">
    <location>
        <position position="261"/>
    </location>
    <ligand>
        <name>Zn(2+)</name>
        <dbReference type="ChEBI" id="CHEBI:29105"/>
    </ligand>
</feature>
<dbReference type="GO" id="GO:0103117">
    <property type="term" value="F:UDP-3-O-acyl-N-acetylglucosamine deacetylase activity"/>
    <property type="evidence" value="ECO:0007669"/>
    <property type="project" value="UniProtKB-UniRule"/>
</dbReference>
<comment type="similarity">
    <text evidence="12">Belongs to the LpxC family.</text>
</comment>
<evidence type="ECO:0000256" key="10">
    <source>
        <dbReference type="ARBA" id="ARBA00023098"/>
    </source>
</evidence>
<dbReference type="Gene3D" id="3.30.230.20">
    <property type="entry name" value="lpxc deacetylase, domain 1"/>
    <property type="match status" value="1"/>
</dbReference>
<comment type="function">
    <text evidence="2 12">Catalyzes the hydrolysis of UDP-3-O-myristoyl-N-acetylglucosamine to form UDP-3-O-myristoylglucosamine and acetate, the committed step in lipid A biosynthesis.</text>
</comment>
<dbReference type="GO" id="GO:0016020">
    <property type="term" value="C:membrane"/>
    <property type="evidence" value="ECO:0007669"/>
    <property type="project" value="GOC"/>
</dbReference>
<keyword evidence="8 12" id="KW-0378">Hydrolase</keyword>